<feature type="region of interest" description="Disordered" evidence="1">
    <location>
        <begin position="104"/>
        <end position="127"/>
    </location>
</feature>
<feature type="domain" description="eCIS core" evidence="2">
    <location>
        <begin position="1"/>
        <end position="76"/>
    </location>
</feature>
<evidence type="ECO:0000313" key="3">
    <source>
        <dbReference type="EMBL" id="ACV78837.1"/>
    </source>
</evidence>
<evidence type="ECO:0000256" key="1">
    <source>
        <dbReference type="SAM" id="MobiDB-lite"/>
    </source>
</evidence>
<keyword evidence="4" id="KW-1185">Reference proteome</keyword>
<reference evidence="4" key="1">
    <citation type="submission" date="2009-09" db="EMBL/GenBank/DDBJ databases">
        <title>The complete genome of Nakamurella multipartita DSM 44233.</title>
        <authorList>
            <consortium name="US DOE Joint Genome Institute (JGI-PGF)"/>
            <person name="Lucas S."/>
            <person name="Copeland A."/>
            <person name="Lapidus A."/>
            <person name="Glavina del Rio T."/>
            <person name="Dalin E."/>
            <person name="Tice H."/>
            <person name="Bruce D."/>
            <person name="Goodwin L."/>
            <person name="Pitluck S."/>
            <person name="Kyrpides N."/>
            <person name="Mavromatis K."/>
            <person name="Ivanova N."/>
            <person name="Ovchinnikova G."/>
            <person name="Sims D."/>
            <person name="Meincke L."/>
            <person name="Brettin T."/>
            <person name="Detter J.C."/>
            <person name="Han C."/>
            <person name="Larimer F."/>
            <person name="Land M."/>
            <person name="Hauser L."/>
            <person name="Markowitz V."/>
            <person name="Cheng J.-F."/>
            <person name="Hugenholtz P."/>
            <person name="Woyke T."/>
            <person name="Wu D."/>
            <person name="Klenk H.-P."/>
            <person name="Eisen J.A."/>
        </authorList>
    </citation>
    <scope>NUCLEOTIDE SEQUENCE [LARGE SCALE GENOMIC DNA]</scope>
    <source>
        <strain evidence="4">ATCC 700099 / DSM 44233 / CIP 104796 / JCM 9543 / NBRC 105858 / Y-104</strain>
    </source>
</reference>
<dbReference type="InterPro" id="IPR025295">
    <property type="entry name" value="eCIS_core_dom"/>
</dbReference>
<feature type="compositionally biased region" description="Basic and acidic residues" evidence="1">
    <location>
        <begin position="108"/>
        <end position="126"/>
    </location>
</feature>
<proteinExistence type="predicted"/>
<dbReference type="Pfam" id="PF13699">
    <property type="entry name" value="eCIS_core"/>
    <property type="match status" value="1"/>
</dbReference>
<dbReference type="Proteomes" id="UP000002218">
    <property type="component" value="Chromosome"/>
</dbReference>
<evidence type="ECO:0000259" key="2">
    <source>
        <dbReference type="Pfam" id="PF13699"/>
    </source>
</evidence>
<protein>
    <recommendedName>
        <fullName evidence="2">eCIS core domain-containing protein</fullName>
    </recommendedName>
</protein>
<reference evidence="3 4" key="2">
    <citation type="journal article" date="2010" name="Stand. Genomic Sci.">
        <title>Complete genome sequence of Nakamurella multipartita type strain (Y-104).</title>
        <authorList>
            <person name="Tice H."/>
            <person name="Mayilraj S."/>
            <person name="Sims D."/>
            <person name="Lapidus A."/>
            <person name="Nolan M."/>
            <person name="Lucas S."/>
            <person name="Glavina Del Rio T."/>
            <person name="Copeland A."/>
            <person name="Cheng J.F."/>
            <person name="Meincke L."/>
            <person name="Bruce D."/>
            <person name="Goodwin L."/>
            <person name="Pitluck S."/>
            <person name="Ivanova N."/>
            <person name="Mavromatis K."/>
            <person name="Ovchinnikova G."/>
            <person name="Pati A."/>
            <person name="Chen A."/>
            <person name="Palaniappan K."/>
            <person name="Land M."/>
            <person name="Hauser L."/>
            <person name="Chang Y.J."/>
            <person name="Jeffries C.D."/>
            <person name="Detter J.C."/>
            <person name="Brettin T."/>
            <person name="Rohde M."/>
            <person name="Goker M."/>
            <person name="Bristow J."/>
            <person name="Eisen J.A."/>
            <person name="Markowitz V."/>
            <person name="Hugenholtz P."/>
            <person name="Kyrpides N.C."/>
            <person name="Klenk H.P."/>
            <person name="Chen F."/>
        </authorList>
    </citation>
    <scope>NUCLEOTIDE SEQUENCE [LARGE SCALE GENOMIC DNA]</scope>
    <source>
        <strain evidence="4">ATCC 700099 / DSM 44233 / CIP 104796 / JCM 9543 / NBRC 105858 / Y-104</strain>
    </source>
</reference>
<dbReference type="InParanoid" id="C8X6I2"/>
<name>C8X6I2_NAKMY</name>
<accession>C8X6I2</accession>
<dbReference type="eggNOG" id="COG1361">
    <property type="taxonomic scope" value="Bacteria"/>
</dbReference>
<dbReference type="EMBL" id="CP001737">
    <property type="protein sequence ID" value="ACV78837.1"/>
    <property type="molecule type" value="Genomic_DNA"/>
</dbReference>
<sequence length="595" mass="62701">MPDGIARSISDAVGADPERVRIHTGAEPAALARSVQAVAFTQGSDIYFGSGAFSPHTVAGQRVLAHELAHTVQPAAGAGGIVGRAADPAEADADRRADTALRRLQRRAGVDAEGRVPEADRPRERAGSTAGIRRLVGFEVEISVPTIAVGTSTPVLAAGVNPPAPEIGNFFGGGLTYKQELGSIDGPDRTKITLTPDHNQLEGKGAEVFAALKEMSPRALAGATYVPLSNLEYGTPALDELAPGSDARFQAMASAIDAHTKTIMDADPQHVLSAIPNARGFRAGAPQKLIGTWLSGVPKSERFKTAWNEMAKLIKWEMYVQATVGIMPTGLASLYAQQAKDMQADPDAPDSALAAIKDGMDAIAALSATFDTQPFVTDLKLKPGDVQALRGVLTMAASYAVGNALGRTSLMSDTSKNSVQMLLKLARTGLVVDALPTYLKKFKGAGANEKVVALIDRAATWIHQMPQTWLDHWTDEPYEAEVTREPIYGRPTMDPVDATKALITDMLTGTATIPVIGPGDEGRLPKNDAAPAAVAAASGAQQGIPLEFRWITEFPDGPGELWKVFASVLRDVRAANLALIPESDAAPILAAVKKP</sequence>
<gene>
    <name evidence="3" type="ordered locus">Namu_2469</name>
</gene>
<organism evidence="3 4">
    <name type="scientific">Nakamurella multipartita (strain ATCC 700099 / DSM 44233 / CIP 104796 / JCM 9543 / NBRC 105858 / Y-104)</name>
    <name type="common">Microsphaera multipartita</name>
    <dbReference type="NCBI Taxonomy" id="479431"/>
    <lineage>
        <taxon>Bacteria</taxon>
        <taxon>Bacillati</taxon>
        <taxon>Actinomycetota</taxon>
        <taxon>Actinomycetes</taxon>
        <taxon>Nakamurellales</taxon>
        <taxon>Nakamurellaceae</taxon>
        <taxon>Nakamurella</taxon>
    </lineage>
</organism>
<dbReference type="AlphaFoldDB" id="C8X6I2"/>
<evidence type="ECO:0000313" key="4">
    <source>
        <dbReference type="Proteomes" id="UP000002218"/>
    </source>
</evidence>
<dbReference type="HOGENOM" id="CLU_458440_0_0_11"/>
<dbReference type="KEGG" id="nml:Namu_2469"/>
<dbReference type="STRING" id="479431.Namu_2469"/>